<proteinExistence type="predicted"/>
<dbReference type="HOGENOM" id="CLU_2341872_0_0_9"/>
<evidence type="ECO:0000313" key="1">
    <source>
        <dbReference type="EMBL" id="NDO72424.1"/>
    </source>
</evidence>
<dbReference type="EMBL" id="RHJS01000002">
    <property type="protein sequence ID" value="RRK30300.1"/>
    <property type="molecule type" value="Genomic_DNA"/>
</dbReference>
<sequence>MLTFEEARKIGLDACAEKLGREFVRKHAKTSSTAYGDAEDYAYCFIGVSDQPSKPYREGDKIVLSSAPEDQFPYMASCNVWYDTGKIDFLECILPAV</sequence>
<dbReference type="Proteomes" id="UP000274920">
    <property type="component" value="Unassembled WGS sequence"/>
</dbReference>
<accession>N2A748</accession>
<reference evidence="2" key="1">
    <citation type="submission" date="2018-10" db="EMBL/GenBank/DDBJ databases">
        <title>Schaedlerella arabinophila gen. nov. sp. nov., isolated from the mouse intestinal tract and comparative analysis with the genome of the closely related altered Schaedler flora strain ASF502.</title>
        <authorList>
            <person name="Miyake S."/>
            <person name="Soh M."/>
            <person name="Seedorf H."/>
        </authorList>
    </citation>
    <scope>NUCLEOTIDE SEQUENCE [LARGE SCALE GENOMIC DNA]</scope>
    <source>
        <strain evidence="2">DSM 106076</strain>
    </source>
</reference>
<dbReference type="RefSeq" id="WP_004082885.1">
    <property type="nucleotide sequence ID" value="NZ_CASCYM010000034.1"/>
</dbReference>
<dbReference type="STRING" id="2044587.C824_04035"/>
<gene>
    <name evidence="2" type="ORF">EBB54_02090</name>
    <name evidence="1" type="ORF">FMM80_28875</name>
</gene>
<evidence type="ECO:0000313" key="4">
    <source>
        <dbReference type="Proteomes" id="UP000474104"/>
    </source>
</evidence>
<reference evidence="1 4" key="2">
    <citation type="submission" date="2019-07" db="EMBL/GenBank/DDBJ databases">
        <title>Draft genome sequences of 15 bacterial species constituting the stable defined intestinal microbiota of the GM15 gnotobiotic mouse model.</title>
        <authorList>
            <person name="Elie C."/>
            <person name="Mathieu A."/>
            <person name="Saliou A."/>
            <person name="Darnaud M."/>
            <person name="Leulier F."/>
            <person name="Tamellini A."/>
        </authorList>
    </citation>
    <scope>NUCLEOTIDE SEQUENCE [LARGE SCALE GENOMIC DNA]</scope>
    <source>
        <strain evidence="4">ASF 502</strain>
        <strain evidence="1">MD300</strain>
    </source>
</reference>
<dbReference type="AlphaFoldDB" id="N2A748"/>
<protein>
    <submittedName>
        <fullName evidence="2">Uncharacterized protein</fullName>
    </submittedName>
</protein>
<evidence type="ECO:0000313" key="2">
    <source>
        <dbReference type="EMBL" id="RRK30300.1"/>
    </source>
</evidence>
<organism evidence="2 3">
    <name type="scientific">Schaedlerella arabinosiphila</name>
    <dbReference type="NCBI Taxonomy" id="2044587"/>
    <lineage>
        <taxon>Bacteria</taxon>
        <taxon>Bacillati</taxon>
        <taxon>Bacillota</taxon>
        <taxon>Clostridia</taxon>
        <taxon>Lachnospirales</taxon>
        <taxon>Lachnospiraceae</taxon>
        <taxon>Schaedlerella</taxon>
    </lineage>
</organism>
<dbReference type="Proteomes" id="UP000474104">
    <property type="component" value="Unassembled WGS sequence"/>
</dbReference>
<comment type="caution">
    <text evidence="2">The sequence shown here is derived from an EMBL/GenBank/DDBJ whole genome shotgun (WGS) entry which is preliminary data.</text>
</comment>
<name>N2A748_9FIRM</name>
<accession>A0A3R8LCI5</accession>
<keyword evidence="3" id="KW-1185">Reference proteome</keyword>
<dbReference type="EMBL" id="VIRB01000164">
    <property type="protein sequence ID" value="NDO72424.1"/>
    <property type="molecule type" value="Genomic_DNA"/>
</dbReference>
<evidence type="ECO:0000313" key="3">
    <source>
        <dbReference type="Proteomes" id="UP000274920"/>
    </source>
</evidence>